<keyword evidence="7" id="KW-0999">Mitochondrion inner membrane</keyword>
<organism evidence="15 16">
    <name type="scientific">Rhodotorula paludigena</name>
    <dbReference type="NCBI Taxonomy" id="86838"/>
    <lineage>
        <taxon>Eukaryota</taxon>
        <taxon>Fungi</taxon>
        <taxon>Dikarya</taxon>
        <taxon>Basidiomycota</taxon>
        <taxon>Pucciniomycotina</taxon>
        <taxon>Microbotryomycetes</taxon>
        <taxon>Sporidiobolales</taxon>
        <taxon>Sporidiobolaceae</taxon>
        <taxon>Rhodotorula</taxon>
    </lineage>
</organism>
<feature type="domain" description="EF-hand" evidence="14">
    <location>
        <begin position="211"/>
        <end position="246"/>
    </location>
</feature>
<dbReference type="CDD" id="cd00051">
    <property type="entry name" value="EFh"/>
    <property type="match status" value="1"/>
</dbReference>
<keyword evidence="10" id="KW-0496">Mitochondrion</keyword>
<evidence type="ECO:0000256" key="10">
    <source>
        <dbReference type="ARBA" id="ARBA00023128"/>
    </source>
</evidence>
<evidence type="ECO:0000256" key="8">
    <source>
        <dbReference type="ARBA" id="ARBA00022837"/>
    </source>
</evidence>
<dbReference type="InterPro" id="IPR011992">
    <property type="entry name" value="EF-hand-dom_pair"/>
</dbReference>
<keyword evidence="4 12" id="KW-0812">Transmembrane</keyword>
<feature type="repeat" description="Solcar" evidence="12">
    <location>
        <begin position="685"/>
        <end position="774"/>
    </location>
</feature>
<dbReference type="GO" id="GO:0055085">
    <property type="term" value="P:transmembrane transport"/>
    <property type="evidence" value="ECO:0007669"/>
    <property type="project" value="InterPro"/>
</dbReference>
<evidence type="ECO:0000256" key="6">
    <source>
        <dbReference type="ARBA" id="ARBA00022737"/>
    </source>
</evidence>
<keyword evidence="5" id="KW-0479">Metal-binding</keyword>
<dbReference type="InterPro" id="IPR002048">
    <property type="entry name" value="EF_hand_dom"/>
</dbReference>
<evidence type="ECO:0000256" key="11">
    <source>
        <dbReference type="ARBA" id="ARBA00023136"/>
    </source>
</evidence>
<keyword evidence="6" id="KW-0677">Repeat</keyword>
<dbReference type="InterPro" id="IPR018108">
    <property type="entry name" value="MCP_transmembrane"/>
</dbReference>
<feature type="compositionally biased region" description="Low complexity" evidence="13">
    <location>
        <begin position="123"/>
        <end position="132"/>
    </location>
</feature>
<name>A0AAV5GT33_9BASI</name>
<dbReference type="FunFam" id="1.50.40.10:FF:000016">
    <property type="entry name" value="Solute carrier family 25 member 23"/>
    <property type="match status" value="1"/>
</dbReference>
<comment type="subcellular location">
    <subcellularLocation>
        <location evidence="1">Mitochondrion inner membrane</location>
        <topology evidence="1">Multi-pass membrane protein</topology>
    </subcellularLocation>
</comment>
<feature type="compositionally biased region" description="Low complexity" evidence="13">
    <location>
        <begin position="164"/>
        <end position="175"/>
    </location>
</feature>
<keyword evidence="8" id="KW-0106">Calcium</keyword>
<dbReference type="SUPFAM" id="SSF103506">
    <property type="entry name" value="Mitochondrial carrier"/>
    <property type="match status" value="1"/>
</dbReference>
<feature type="region of interest" description="Disordered" evidence="13">
    <location>
        <begin position="1"/>
        <end position="31"/>
    </location>
</feature>
<dbReference type="AlphaFoldDB" id="A0AAV5GT33"/>
<feature type="region of interest" description="Disordered" evidence="13">
    <location>
        <begin position="44"/>
        <end position="142"/>
    </location>
</feature>
<feature type="repeat" description="Solcar" evidence="12">
    <location>
        <begin position="588"/>
        <end position="676"/>
    </location>
</feature>
<feature type="compositionally biased region" description="Basic and acidic residues" evidence="13">
    <location>
        <begin position="93"/>
        <end position="103"/>
    </location>
</feature>
<evidence type="ECO:0000256" key="13">
    <source>
        <dbReference type="SAM" id="MobiDB-lite"/>
    </source>
</evidence>
<dbReference type="PROSITE" id="PS50920">
    <property type="entry name" value="SOLCAR"/>
    <property type="match status" value="3"/>
</dbReference>
<proteinExistence type="inferred from homology"/>
<dbReference type="Pfam" id="PF00153">
    <property type="entry name" value="Mito_carr"/>
    <property type="match status" value="3"/>
</dbReference>
<dbReference type="EMBL" id="BQKY01000012">
    <property type="protein sequence ID" value="GJN92655.1"/>
    <property type="molecule type" value="Genomic_DNA"/>
</dbReference>
<evidence type="ECO:0000256" key="5">
    <source>
        <dbReference type="ARBA" id="ARBA00022723"/>
    </source>
</evidence>
<dbReference type="PRINTS" id="PR00926">
    <property type="entry name" value="MITOCARRIER"/>
</dbReference>
<evidence type="ECO:0000313" key="16">
    <source>
        <dbReference type="Proteomes" id="UP001342314"/>
    </source>
</evidence>
<evidence type="ECO:0000256" key="7">
    <source>
        <dbReference type="ARBA" id="ARBA00022792"/>
    </source>
</evidence>
<dbReference type="PANTHER" id="PTHR24089">
    <property type="entry name" value="SOLUTE CARRIER FAMILY 25"/>
    <property type="match status" value="1"/>
</dbReference>
<dbReference type="InterPro" id="IPR018247">
    <property type="entry name" value="EF_Hand_1_Ca_BS"/>
</dbReference>
<keyword evidence="9" id="KW-1133">Transmembrane helix</keyword>
<protein>
    <recommendedName>
        <fullName evidence="14">EF-hand domain-containing protein</fullName>
    </recommendedName>
</protein>
<comment type="caution">
    <text evidence="15">The sequence shown here is derived from an EMBL/GenBank/DDBJ whole genome shotgun (WGS) entry which is preliminary data.</text>
</comment>
<dbReference type="SMART" id="SM00054">
    <property type="entry name" value="EFh"/>
    <property type="match status" value="2"/>
</dbReference>
<sequence length="793" mass="85372">MADAAEHPAPGDDADPPPLPDYPVPAVLVQQPPPSKSILFDLYSTAPVAPPPPQDDPRVSLRHAAPLPPPYSGIPPAAATAADLGDEPSTLSEFRESEGDARRLTRLRSLFESIPAPSPPTSPVASTSALPAEEPTEEQRCAQDRRAYTRELWRKCGAAVAASVAPVASPASPAAQSAGKSSTTGSPETERQRQAALAAVRWKAFEQYAEEKERELWRAFCDLDRDGDMRLKRNEVREACKRAGIDVQERAIDEFIRAVDRNGDGAISFDEWRDFLLLLPRQTSMKEIWRYWQARRLHRPSMSRLTQDGDVTVVIGGGKSGWNKLLGRPSSGGAGSSGSLAFALASKEEREAAQRILDATDLHKLEPVNAEQRYVGECERVRRARRDAATNNKGKGKAKAAAEAVARASASSNALEFEESGVVVADPSTDNLPPKPSKATAAEAPASNSDALIEQEEEEDEHEPLHDMFAGAGKFLLAGGMAGAVSRTATAPFDRLKVYLITSPASGPIASEAAPDVNGKRPRPGAGSLLKAVRAVYTQGGGVKAFWTGNGLNIVKIFPESAIKFLSYESAKRIFAQYWDHVPDQTMISNSSRFVAGGIGGVISQFCIYPIESLKTRVMSSSGGSKKGNALIVQTARDMWAKGGLRFFFRGLPAGLIGVFPYSAIDMSTFEGIKLAYTKWAGEEPGIFGSLCFGAFSGGVGASSVYPLNLVRTRLQAQGTPAHPQTYTGVRDAALKCYQREGWRGFYKGLTPTLVKVVPAVAISYAVYDTSKKMLFPPDDHATLHQDNDSDES</sequence>
<feature type="region of interest" description="Disordered" evidence="13">
    <location>
        <begin position="164"/>
        <end position="193"/>
    </location>
</feature>
<comment type="similarity">
    <text evidence="2">Belongs to the mitochondrial carrier (TC 2.A.29) family.</text>
</comment>
<evidence type="ECO:0000256" key="12">
    <source>
        <dbReference type="PROSITE-ProRule" id="PRU00282"/>
    </source>
</evidence>
<evidence type="ECO:0000256" key="3">
    <source>
        <dbReference type="ARBA" id="ARBA00022448"/>
    </source>
</evidence>
<dbReference type="InterPro" id="IPR023395">
    <property type="entry name" value="MCP_dom_sf"/>
</dbReference>
<dbReference type="PROSITE" id="PS50222">
    <property type="entry name" value="EF_HAND_2"/>
    <property type="match status" value="2"/>
</dbReference>
<evidence type="ECO:0000256" key="2">
    <source>
        <dbReference type="ARBA" id="ARBA00006375"/>
    </source>
</evidence>
<feature type="region of interest" description="Disordered" evidence="13">
    <location>
        <begin position="425"/>
        <end position="462"/>
    </location>
</feature>
<feature type="domain" description="EF-hand" evidence="14">
    <location>
        <begin position="247"/>
        <end position="282"/>
    </location>
</feature>
<dbReference type="GO" id="GO:0005743">
    <property type="term" value="C:mitochondrial inner membrane"/>
    <property type="evidence" value="ECO:0007669"/>
    <property type="project" value="UniProtKB-SubCell"/>
</dbReference>
<dbReference type="InterPro" id="IPR002067">
    <property type="entry name" value="MCP"/>
</dbReference>
<dbReference type="SUPFAM" id="SSF47473">
    <property type="entry name" value="EF-hand"/>
    <property type="match status" value="1"/>
</dbReference>
<feature type="compositionally biased region" description="Acidic residues" evidence="13">
    <location>
        <begin position="453"/>
        <end position="462"/>
    </location>
</feature>
<keyword evidence="3" id="KW-0813">Transport</keyword>
<evidence type="ECO:0000256" key="1">
    <source>
        <dbReference type="ARBA" id="ARBA00004448"/>
    </source>
</evidence>
<gene>
    <name evidence="15" type="ORF">Rhopal_005690-T1</name>
</gene>
<keyword evidence="11 12" id="KW-0472">Membrane</keyword>
<feature type="compositionally biased region" description="Polar residues" evidence="13">
    <location>
        <begin position="178"/>
        <end position="187"/>
    </location>
</feature>
<dbReference type="Pfam" id="PF13499">
    <property type="entry name" value="EF-hand_7"/>
    <property type="match status" value="1"/>
</dbReference>
<dbReference type="PROSITE" id="PS00018">
    <property type="entry name" value="EF_HAND_1"/>
    <property type="match status" value="1"/>
</dbReference>
<accession>A0AAV5GT33</accession>
<evidence type="ECO:0000259" key="14">
    <source>
        <dbReference type="PROSITE" id="PS50222"/>
    </source>
</evidence>
<evidence type="ECO:0000256" key="4">
    <source>
        <dbReference type="ARBA" id="ARBA00022692"/>
    </source>
</evidence>
<dbReference type="Gene3D" id="1.50.40.10">
    <property type="entry name" value="Mitochondrial carrier domain"/>
    <property type="match status" value="1"/>
</dbReference>
<evidence type="ECO:0000313" key="15">
    <source>
        <dbReference type="EMBL" id="GJN92655.1"/>
    </source>
</evidence>
<evidence type="ECO:0000256" key="9">
    <source>
        <dbReference type="ARBA" id="ARBA00022989"/>
    </source>
</evidence>
<dbReference type="Gene3D" id="1.10.238.10">
    <property type="entry name" value="EF-hand"/>
    <property type="match status" value="1"/>
</dbReference>
<dbReference type="GO" id="GO:0005509">
    <property type="term" value="F:calcium ion binding"/>
    <property type="evidence" value="ECO:0007669"/>
    <property type="project" value="InterPro"/>
</dbReference>
<feature type="repeat" description="Solcar" evidence="12">
    <location>
        <begin position="470"/>
        <end position="574"/>
    </location>
</feature>
<reference evidence="15 16" key="1">
    <citation type="submission" date="2021-12" db="EMBL/GenBank/DDBJ databases">
        <title>High titer production of polyol ester of fatty acids by Rhodotorula paludigena BS15 towards product separation-free biomass refinery.</title>
        <authorList>
            <person name="Mano J."/>
            <person name="Ono H."/>
            <person name="Tanaka T."/>
            <person name="Naito K."/>
            <person name="Sushida H."/>
            <person name="Ike M."/>
            <person name="Tokuyasu K."/>
            <person name="Kitaoka M."/>
        </authorList>
    </citation>
    <scope>NUCLEOTIDE SEQUENCE [LARGE SCALE GENOMIC DNA]</scope>
    <source>
        <strain evidence="15 16">BS15</strain>
    </source>
</reference>
<dbReference type="Proteomes" id="UP001342314">
    <property type="component" value="Unassembled WGS sequence"/>
</dbReference>
<feature type="compositionally biased region" description="Basic and acidic residues" evidence="13">
    <location>
        <begin position="1"/>
        <end position="10"/>
    </location>
</feature>
<keyword evidence="16" id="KW-1185">Reference proteome</keyword>